<evidence type="ECO:0000256" key="1">
    <source>
        <dbReference type="SAM" id="MobiDB-lite"/>
    </source>
</evidence>
<feature type="compositionally biased region" description="Basic residues" evidence="1">
    <location>
        <begin position="146"/>
        <end position="196"/>
    </location>
</feature>
<dbReference type="InterPro" id="IPR043905">
    <property type="entry name" value="DUF5771"/>
</dbReference>
<evidence type="ECO:0000313" key="2">
    <source>
        <dbReference type="EMBL" id="ARF09591.1"/>
    </source>
</evidence>
<feature type="region of interest" description="Disordered" evidence="1">
    <location>
        <begin position="1"/>
        <end position="34"/>
    </location>
</feature>
<feature type="region of interest" description="Disordered" evidence="1">
    <location>
        <begin position="138"/>
        <end position="196"/>
    </location>
</feature>
<proteinExistence type="predicted"/>
<dbReference type="Pfam" id="PF19075">
    <property type="entry name" value="DUF5771"/>
    <property type="match status" value="1"/>
</dbReference>
<gene>
    <name evidence="2" type="ORF">Indivirus_1_214</name>
</gene>
<organism evidence="2">
    <name type="scientific">Indivirus ILV1</name>
    <dbReference type="NCBI Taxonomy" id="1977633"/>
    <lineage>
        <taxon>Viruses</taxon>
        <taxon>Varidnaviria</taxon>
        <taxon>Bamfordvirae</taxon>
        <taxon>Nucleocytoviricota</taxon>
        <taxon>Megaviricetes</taxon>
        <taxon>Imitervirales</taxon>
        <taxon>Mimiviridae</taxon>
        <taxon>Klosneuvirinae</taxon>
        <taxon>Indivirus</taxon>
    </lineage>
</organism>
<name>A0A1V0SD30_9VIRU</name>
<reference evidence="2" key="1">
    <citation type="journal article" date="2017" name="Science">
        <title>Giant viruses with an expanded complement of translation system components.</title>
        <authorList>
            <person name="Schulz F."/>
            <person name="Yutin N."/>
            <person name="Ivanova N.N."/>
            <person name="Ortega D.R."/>
            <person name="Lee T.K."/>
            <person name="Vierheilig J."/>
            <person name="Daims H."/>
            <person name="Horn M."/>
            <person name="Wagner M."/>
            <person name="Jensen G.J."/>
            <person name="Kyrpides N.C."/>
            <person name="Koonin E.V."/>
            <person name="Woyke T."/>
        </authorList>
    </citation>
    <scope>NUCLEOTIDE SEQUENCE</scope>
    <source>
        <strain evidence="2">ILV1</strain>
    </source>
</reference>
<protein>
    <submittedName>
        <fullName evidence="2">Uncharacterized protein</fullName>
    </submittedName>
</protein>
<dbReference type="EMBL" id="KY684085">
    <property type="protein sequence ID" value="ARF09591.1"/>
    <property type="molecule type" value="Genomic_DNA"/>
</dbReference>
<sequence length="196" mass="22156">MSSRCEPGQILRKSYNRKAHSRKSYRRGSTKVKGSYVDRAHVPAACVKDMGKKGKTPKSKRILPKPGEKLHLSKYGYATHKASSQRHAALMRAAKESGESMVNVLRRLNLLANYQADPVAKAAMRDDVKFMSEQYAALKRSQGRSSSRKGSKKSYRKGSRKSSRKGSRKSSRKGSKRSQRRTSKKESKKSKRSRKH</sequence>
<accession>A0A1V0SD30</accession>
<feature type="compositionally biased region" description="Basic residues" evidence="1">
    <location>
        <begin position="14"/>
        <end position="30"/>
    </location>
</feature>